<dbReference type="EnsemblPlants" id="HORVU.MOREX.r3.5HG0471350.1">
    <property type="protein sequence ID" value="HORVU.MOREX.r3.5HG0471350.1.CDS1"/>
    <property type="gene ID" value="HORVU.MOREX.r3.5HG0471350"/>
</dbReference>
<evidence type="ECO:0000313" key="1">
    <source>
        <dbReference type="EnsemblPlants" id="HORVU.MOREX.r3.5HG0471350.1.CDS1"/>
    </source>
</evidence>
<dbReference type="Gramene" id="HORVU.MOREX.r3.5HG0471350.1">
    <property type="protein sequence ID" value="HORVU.MOREX.r3.5HG0471350.1.CDS1"/>
    <property type="gene ID" value="HORVU.MOREX.r3.5HG0471350"/>
</dbReference>
<organism evidence="1 2">
    <name type="scientific">Hordeum vulgare subsp. vulgare</name>
    <name type="common">Domesticated barley</name>
    <dbReference type="NCBI Taxonomy" id="112509"/>
    <lineage>
        <taxon>Eukaryota</taxon>
        <taxon>Viridiplantae</taxon>
        <taxon>Streptophyta</taxon>
        <taxon>Embryophyta</taxon>
        <taxon>Tracheophyta</taxon>
        <taxon>Spermatophyta</taxon>
        <taxon>Magnoliopsida</taxon>
        <taxon>Liliopsida</taxon>
        <taxon>Poales</taxon>
        <taxon>Poaceae</taxon>
        <taxon>BOP clade</taxon>
        <taxon>Pooideae</taxon>
        <taxon>Triticodae</taxon>
        <taxon>Triticeae</taxon>
        <taxon>Hordeinae</taxon>
        <taxon>Hordeum</taxon>
    </lineage>
</organism>
<sequence length="193" mass="22135">MFSPNTAEDTRMAVKNILGIQSETWNEKYLGLPVHVGRSRRKSFAYIKGAVAGKVYGWKEKLIAKPGKETLVKAMAQAIPTYAMSCFYLTKSFCEELSSLLGKYWWSQQEKENTIHWISWEKLTKPKDQGGLGFRDMDCFNIAMLSRQIWRLIQCPDSLCAKVLKARYFPMFSMLPHGLASHTPGEACYMEWS</sequence>
<reference evidence="1" key="3">
    <citation type="submission" date="2022-01" db="UniProtKB">
        <authorList>
            <consortium name="EnsemblPlants"/>
        </authorList>
    </citation>
    <scope>IDENTIFICATION</scope>
    <source>
        <strain evidence="1">subsp. vulgare</strain>
    </source>
</reference>
<dbReference type="Proteomes" id="UP000011116">
    <property type="component" value="Chromosome 5H"/>
</dbReference>
<keyword evidence="2" id="KW-1185">Reference proteome</keyword>
<reference evidence="1" key="2">
    <citation type="submission" date="2020-10" db="EMBL/GenBank/DDBJ databases">
        <authorList>
            <person name="Scholz U."/>
            <person name="Mascher M."/>
            <person name="Fiebig A."/>
        </authorList>
    </citation>
    <scope>NUCLEOTIDE SEQUENCE [LARGE SCALE GENOMIC DNA]</scope>
    <source>
        <strain evidence="1">cv. Morex</strain>
    </source>
</reference>
<reference evidence="2" key="1">
    <citation type="journal article" date="2012" name="Nature">
        <title>A physical, genetic and functional sequence assembly of the barley genome.</title>
        <authorList>
            <consortium name="The International Barley Genome Sequencing Consortium"/>
            <person name="Mayer K.F."/>
            <person name="Waugh R."/>
            <person name="Brown J.W."/>
            <person name="Schulman A."/>
            <person name="Langridge P."/>
            <person name="Platzer M."/>
            <person name="Fincher G.B."/>
            <person name="Muehlbauer G.J."/>
            <person name="Sato K."/>
            <person name="Close T.J."/>
            <person name="Wise R.P."/>
            <person name="Stein N."/>
        </authorList>
    </citation>
    <scope>NUCLEOTIDE SEQUENCE [LARGE SCALE GENOMIC DNA]</scope>
    <source>
        <strain evidence="2">cv. Morex</strain>
    </source>
</reference>
<proteinExistence type="predicted"/>
<accession>A0A8I6XXP6</accession>
<name>A0A8I6XXP6_HORVV</name>
<protein>
    <submittedName>
        <fullName evidence="1">Uncharacterized protein</fullName>
    </submittedName>
</protein>
<dbReference type="AlphaFoldDB" id="A0A8I6XXP6"/>
<dbReference type="PANTHER" id="PTHR33116">
    <property type="entry name" value="REVERSE TRANSCRIPTASE ZINC-BINDING DOMAIN-CONTAINING PROTEIN-RELATED-RELATED"/>
    <property type="match status" value="1"/>
</dbReference>
<evidence type="ECO:0000313" key="2">
    <source>
        <dbReference type="Proteomes" id="UP000011116"/>
    </source>
</evidence>
<dbReference type="PANTHER" id="PTHR33116:SF86">
    <property type="entry name" value="REVERSE TRANSCRIPTASE DOMAIN-CONTAINING PROTEIN"/>
    <property type="match status" value="1"/>
</dbReference>